<dbReference type="Proteomes" id="UP000749646">
    <property type="component" value="Unassembled WGS sequence"/>
</dbReference>
<accession>A0A9P6M450</accession>
<feature type="non-terminal residue" evidence="2">
    <location>
        <position position="102"/>
    </location>
</feature>
<protein>
    <submittedName>
        <fullName evidence="2">Uncharacterized protein</fullName>
    </submittedName>
</protein>
<name>A0A9P6M450_9FUNG</name>
<organism evidence="2 3">
    <name type="scientific">Modicella reniformis</name>
    <dbReference type="NCBI Taxonomy" id="1440133"/>
    <lineage>
        <taxon>Eukaryota</taxon>
        <taxon>Fungi</taxon>
        <taxon>Fungi incertae sedis</taxon>
        <taxon>Mucoromycota</taxon>
        <taxon>Mortierellomycotina</taxon>
        <taxon>Mortierellomycetes</taxon>
        <taxon>Mortierellales</taxon>
        <taxon>Mortierellaceae</taxon>
        <taxon>Modicella</taxon>
    </lineage>
</organism>
<feature type="region of interest" description="Disordered" evidence="1">
    <location>
        <begin position="82"/>
        <end position="102"/>
    </location>
</feature>
<sequence>KKGDVYLPQQSRLEAPYALAPFPSRSGRDRFVIFSTRPRSTRRRVVSTQYCSGSAASSGCGRSRPSLRCSLFQLKSSFDRQSMSHSLTETTRPTVSMTPAML</sequence>
<proteinExistence type="predicted"/>
<dbReference type="AlphaFoldDB" id="A0A9P6M450"/>
<gene>
    <name evidence="2" type="ORF">BGZ65_000962</name>
</gene>
<evidence type="ECO:0000256" key="1">
    <source>
        <dbReference type="SAM" id="MobiDB-lite"/>
    </source>
</evidence>
<reference evidence="2" key="1">
    <citation type="journal article" date="2020" name="Fungal Divers.">
        <title>Resolving the Mortierellaceae phylogeny through synthesis of multi-gene phylogenetics and phylogenomics.</title>
        <authorList>
            <person name="Vandepol N."/>
            <person name="Liber J."/>
            <person name="Desiro A."/>
            <person name="Na H."/>
            <person name="Kennedy M."/>
            <person name="Barry K."/>
            <person name="Grigoriev I.V."/>
            <person name="Miller A.N."/>
            <person name="O'Donnell K."/>
            <person name="Stajich J.E."/>
            <person name="Bonito G."/>
        </authorList>
    </citation>
    <scope>NUCLEOTIDE SEQUENCE</scope>
    <source>
        <strain evidence="2">MES-2147</strain>
    </source>
</reference>
<dbReference type="EMBL" id="JAAAHW010006054">
    <property type="protein sequence ID" value="KAF9964875.1"/>
    <property type="molecule type" value="Genomic_DNA"/>
</dbReference>
<keyword evidence="3" id="KW-1185">Reference proteome</keyword>
<evidence type="ECO:0000313" key="2">
    <source>
        <dbReference type="EMBL" id="KAF9964875.1"/>
    </source>
</evidence>
<comment type="caution">
    <text evidence="2">The sequence shown here is derived from an EMBL/GenBank/DDBJ whole genome shotgun (WGS) entry which is preliminary data.</text>
</comment>
<evidence type="ECO:0000313" key="3">
    <source>
        <dbReference type="Proteomes" id="UP000749646"/>
    </source>
</evidence>
<feature type="non-terminal residue" evidence="2">
    <location>
        <position position="1"/>
    </location>
</feature>